<protein>
    <submittedName>
        <fullName evidence="6">DUF697 domain-containing protein</fullName>
    </submittedName>
</protein>
<keyword evidence="2" id="KW-0812">Transmembrane</keyword>
<comment type="subcellular location">
    <subcellularLocation>
        <location evidence="1">Membrane</location>
        <topology evidence="1">Multi-pass membrane protein</topology>
    </subcellularLocation>
</comment>
<dbReference type="RefSeq" id="WP_269033866.1">
    <property type="nucleotide sequence ID" value="NZ_CP114040.1"/>
</dbReference>
<dbReference type="EMBL" id="CP114040">
    <property type="protein sequence ID" value="WAS91504.1"/>
    <property type="molecule type" value="Genomic_DNA"/>
</dbReference>
<keyword evidence="3" id="KW-1133">Transmembrane helix</keyword>
<feature type="region of interest" description="Disordered" evidence="5">
    <location>
        <begin position="1"/>
        <end position="33"/>
    </location>
</feature>
<feature type="compositionally biased region" description="Low complexity" evidence="5">
    <location>
        <begin position="1"/>
        <end position="17"/>
    </location>
</feature>
<gene>
    <name evidence="6" type="ORF">O0S08_35425</name>
</gene>
<dbReference type="Pfam" id="PF05128">
    <property type="entry name" value="DUF697"/>
    <property type="match status" value="1"/>
</dbReference>
<organism evidence="6 7">
    <name type="scientific">Nannocystis punicea</name>
    <dbReference type="NCBI Taxonomy" id="2995304"/>
    <lineage>
        <taxon>Bacteria</taxon>
        <taxon>Pseudomonadati</taxon>
        <taxon>Myxococcota</taxon>
        <taxon>Polyangia</taxon>
        <taxon>Nannocystales</taxon>
        <taxon>Nannocystaceae</taxon>
        <taxon>Nannocystis</taxon>
    </lineage>
</organism>
<evidence type="ECO:0000313" key="6">
    <source>
        <dbReference type="EMBL" id="WAS91504.1"/>
    </source>
</evidence>
<reference evidence="6" key="1">
    <citation type="submission" date="2022-11" db="EMBL/GenBank/DDBJ databases">
        <title>Minimal conservation of predation-associated metabolite biosynthetic gene clusters underscores biosynthetic potential of Myxococcota including descriptions for ten novel species: Archangium lansinium sp. nov., Myxococcus landrumus sp. nov., Nannocystis bai.</title>
        <authorList>
            <person name="Ahearne A."/>
            <person name="Stevens C."/>
            <person name="Dowd S."/>
        </authorList>
    </citation>
    <scope>NUCLEOTIDE SEQUENCE</scope>
    <source>
        <strain evidence="6">Fl3</strain>
    </source>
</reference>
<sequence>MPDTTTPSTKTTDTTDPGGRRPEAACDPTGRKLPPTSGADAIVLRWTKIGAGLAILPVPLLDFATTSGCALKMLHSLARYYGVEFRGHIGKSAVTALLGGASAPLATAAAYSLVRVIPIVGVPLAAAASPALAGSLIYAIGRVFTAHFGSGGTFLDFDPEKFRDYFQAQVEAGRTVLKDLKGKAPQ</sequence>
<keyword evidence="4" id="KW-0472">Membrane</keyword>
<dbReference type="Proteomes" id="UP001164459">
    <property type="component" value="Chromosome"/>
</dbReference>
<evidence type="ECO:0000256" key="3">
    <source>
        <dbReference type="ARBA" id="ARBA00022989"/>
    </source>
</evidence>
<keyword evidence="7" id="KW-1185">Reference proteome</keyword>
<evidence type="ECO:0000256" key="2">
    <source>
        <dbReference type="ARBA" id="ARBA00022692"/>
    </source>
</evidence>
<evidence type="ECO:0000256" key="5">
    <source>
        <dbReference type="SAM" id="MobiDB-lite"/>
    </source>
</evidence>
<evidence type="ECO:0000256" key="1">
    <source>
        <dbReference type="ARBA" id="ARBA00004141"/>
    </source>
</evidence>
<accession>A0ABY7GX99</accession>
<evidence type="ECO:0000256" key="4">
    <source>
        <dbReference type="ARBA" id="ARBA00023136"/>
    </source>
</evidence>
<proteinExistence type="predicted"/>
<evidence type="ECO:0000313" key="7">
    <source>
        <dbReference type="Proteomes" id="UP001164459"/>
    </source>
</evidence>
<name>A0ABY7GX99_9BACT</name>
<dbReference type="InterPro" id="IPR021147">
    <property type="entry name" value="DUF697"/>
</dbReference>